<dbReference type="Gene3D" id="3.50.50.60">
    <property type="entry name" value="FAD/NAD(P)-binding domain"/>
    <property type="match status" value="3"/>
</dbReference>
<dbReference type="GO" id="GO:0050660">
    <property type="term" value="F:flavin adenine dinucleotide binding"/>
    <property type="evidence" value="ECO:0007669"/>
    <property type="project" value="InterPro"/>
</dbReference>
<accession>A0A182VXW8</accession>
<feature type="domain" description="Glucose-methanol-choline oxidoreductase N-terminal" evidence="5">
    <location>
        <begin position="311"/>
        <end position="325"/>
    </location>
</feature>
<dbReference type="PANTHER" id="PTHR11552:SF215">
    <property type="entry name" value="FI02019P"/>
    <property type="match status" value="1"/>
</dbReference>
<keyword evidence="3" id="KW-0812">Transmembrane</keyword>
<dbReference type="Pfam" id="PF05199">
    <property type="entry name" value="GMC_oxred_C"/>
    <property type="match status" value="3"/>
</dbReference>
<keyword evidence="2" id="KW-0285">Flavoprotein</keyword>
<dbReference type="InterPro" id="IPR007867">
    <property type="entry name" value="GMC_OxRtase_C"/>
</dbReference>
<evidence type="ECO:0000259" key="5">
    <source>
        <dbReference type="PROSITE" id="PS00624"/>
    </source>
</evidence>
<reference evidence="7" key="1">
    <citation type="submission" date="2013-03" db="EMBL/GenBank/DDBJ databases">
        <title>The Genome Sequence of Anopheles minimus MINIMUS1.</title>
        <authorList>
            <consortium name="The Broad Institute Genomics Platform"/>
            <person name="Neafsey D.E."/>
            <person name="Walton C."/>
            <person name="Walker B."/>
            <person name="Young S.K."/>
            <person name="Zeng Q."/>
            <person name="Gargeya S."/>
            <person name="Fitzgerald M."/>
            <person name="Haas B."/>
            <person name="Abouelleil A."/>
            <person name="Allen A.W."/>
            <person name="Alvarado L."/>
            <person name="Arachchi H.M."/>
            <person name="Berlin A.M."/>
            <person name="Chapman S.B."/>
            <person name="Gainer-Dewar J."/>
            <person name="Goldberg J."/>
            <person name="Griggs A."/>
            <person name="Gujja S."/>
            <person name="Hansen M."/>
            <person name="Howarth C."/>
            <person name="Imamovic A."/>
            <person name="Ireland A."/>
            <person name="Larimer J."/>
            <person name="McCowan C."/>
            <person name="Murphy C."/>
            <person name="Pearson M."/>
            <person name="Poon T.W."/>
            <person name="Priest M."/>
            <person name="Roberts A."/>
            <person name="Saif S."/>
            <person name="Shea T."/>
            <person name="Sisk P."/>
            <person name="Sykes S."/>
            <person name="Wortman J."/>
            <person name="Nusbaum C."/>
            <person name="Birren B."/>
        </authorList>
    </citation>
    <scope>NUCLEOTIDE SEQUENCE [LARGE SCALE GENOMIC DNA]</scope>
    <source>
        <strain evidence="7">MINIMUS1</strain>
    </source>
</reference>
<comment type="similarity">
    <text evidence="1 2">Belongs to the GMC oxidoreductase family.</text>
</comment>
<dbReference type="PROSITE" id="PS00624">
    <property type="entry name" value="GMC_OXRED_2"/>
    <property type="match status" value="2"/>
</dbReference>
<keyword evidence="7" id="KW-1185">Reference proteome</keyword>
<feature type="domain" description="Glucose-methanol-choline oxidoreductase N-terminal" evidence="4">
    <location>
        <begin position="135"/>
        <end position="158"/>
    </location>
</feature>
<dbReference type="GO" id="GO:0016614">
    <property type="term" value="F:oxidoreductase activity, acting on CH-OH group of donors"/>
    <property type="evidence" value="ECO:0007669"/>
    <property type="project" value="InterPro"/>
</dbReference>
<dbReference type="InterPro" id="IPR036188">
    <property type="entry name" value="FAD/NAD-bd_sf"/>
</dbReference>
<sequence>MVFNVLIASSVIKTATVVGSSLWLIPFLLGAISYYRYDRVDPESRVINQEALLPEYDFVVVGGGSAGAVVANRLTEIHRWKVLLLEAGPDENEISDVPSLAGYLQLSKLDWGYKTEPTNKACLGMVNNRCNWPRGKVLGGSSVLNYMIYVRGNRNDFNHWESLGNPGWAYDDVLQFFVKSEDNRNPYLARNPYHGQGGLLTIQEAPWHTPLVAAFVEAGTEIGYENRDINGERQTGFMIAQGTIRRGSRCSTAKAFLRPIRLRKNLHIAMNSHVTKLVIDPETKHAVGVEFIRGGKRHYVRARKEIIMSAGSINTPQILMLSGIGPRAHLDDVGITTIQDLPVGENLQDHVGMGGLTFLVDKPVAILQNRLEAGSVTMNYVINERGPMTILGGLEGIAFVNTPFANVTDDWPDVQFHMAPASLNSDGGARVKKILGLREDLYKEVFHPIEDTYSWTIMPLLLRPRSRGWVRLKSKNPFHYPLMNPNYFEDPYDAATLVEGAKIALRVGDAKVFKQFGNRLYRKPLPNCKQHKFLSDEYLDCQVRTISMTIYHPVGTAKMGPHWDPGAVVDPRLRVYGISGLRVIDASIMPTIVSGNTNAAVIMIDIAGRYRLQLSSFWWQISSAQLAGIRTMLEFYRNGEDRLKYEKPSQQTLLPEYDFIIVGGGSAGCVLANRLTEVPHWSVLLIEAGSRENLLMDIPMFAHFLQTYSTVNWDYRTKPSDRYCLAFKNNQCRFPRGKVMGGSSVLNYMIYTRGNRQDYDAWAALGNTGWSYKDVVPYFKKLERNVVPDANQKYAGQNGPVTISYPNYRSSVARAFVRANIESGVPYVDYNGPSQLGTSFAQSTTKNGQRVSTNNAYLYPIRNRTNLHIIRNAHVTKILLNTNTKRATGVQYYANKRYHNVQVRREVILSAGTIGSAQLLMLSGIGPANHLRLKGIQPAVNLAVGYNLQDHVAAGALTFLINRTITLTSQRIFTLENFMEYEHQHTGMMASIGACEALSFHDTTQTHNRGDGDGWPDLELLLIGGTHAADRIYESNFNYKPETFNTLFRDIERRGLEGYTVFPMVLRPRSKGRIRLASADPFEYPIIQPNYFDDPYDLEVSVRGIRKAIELTKTKALRSYDARLLEIPIPGCEQYRFDTDEYWKCFTRHVSYTIYHHVGTCKMGPASDKRAVVDPRLRVHGIKGLRVIDASIMPDVPAGHTNGPTIMIAEKDVSCAGVWCGCVINMQYVPLAAGILGMVSFTRPQDSLMSMLSFLQDGGERMTHELPSEPVVQAEYDFVIVGAGSAGSVLANRLSEVPDWSVLLIEAGPGENLLMDIPMAAHYLQNFNINWDYRTKPSDQYCLAFKNNQCRFPRGKVMGGSSVLNYMIYTRGNRRDYDHWADLGNPGWSYEDVLPYFKKLEHSVVPDANPAYAGKDGPLTISYPRYRSDTAKAFVQGAVEDGAPYVDYNGPTQIGVSYIQSTTKDGRRHSTNVAYLYDMRNRNNLHVKKNSQVTRILFDRRTNRATGVRFYCAGRFYTVRARREVILSAGAIGSPHLLMLSGIGPAKHLRANGIKPIADLAVGFNFQDHTAAGGITFLVNGTKTLSHANVFRLENFMQYQYEKRGPFTSTGGCEAIAFYDSEHPSDPDGWPDYELLHIGGAISADPTYEVNFNYKRKTFKTLFGEIQRNNYEGFTVFPLIMRPRSKGRIYLNGSNPFRHPIIEPNYFDDPYDLDISVRAIRKAIELSRTAALQRYNARLVEIPMPGCEHYRFDSDDYWKCFSRHATFTIYHHVGTCKMGPRKDPTAVVDARLRVHGVKGLRVIDASIMPDVPAGHTNAPTIMIGEKGADMIKEDWNELT</sequence>
<dbReference type="VEuPathDB" id="VectorBase:AMIN002917"/>
<dbReference type="PROSITE" id="PS00623">
    <property type="entry name" value="GMC_OXRED_1"/>
    <property type="match status" value="1"/>
</dbReference>
<dbReference type="SUPFAM" id="SSF51905">
    <property type="entry name" value="FAD/NAD(P)-binding domain"/>
    <property type="match status" value="3"/>
</dbReference>
<name>A0A182VXW8_9DIPT</name>
<keyword evidence="3" id="KW-0472">Membrane</keyword>
<evidence type="ECO:0000313" key="6">
    <source>
        <dbReference type="EnsemblMetazoa" id="AMIN002917-PA"/>
    </source>
</evidence>
<dbReference type="InterPro" id="IPR000172">
    <property type="entry name" value="GMC_OxRdtase_N"/>
</dbReference>
<evidence type="ECO:0000256" key="1">
    <source>
        <dbReference type="ARBA" id="ARBA00010790"/>
    </source>
</evidence>
<feature type="transmembrane region" description="Helical" evidence="3">
    <location>
        <begin position="12"/>
        <end position="35"/>
    </location>
</feature>
<dbReference type="Proteomes" id="UP000075920">
    <property type="component" value="Unassembled WGS sequence"/>
</dbReference>
<reference evidence="6" key="2">
    <citation type="submission" date="2020-05" db="UniProtKB">
        <authorList>
            <consortium name="EnsemblMetazoa"/>
        </authorList>
    </citation>
    <scope>IDENTIFICATION</scope>
    <source>
        <strain evidence="6">MINIMUS1</strain>
    </source>
</reference>
<keyword evidence="3" id="KW-1133">Transmembrane helix</keyword>
<evidence type="ECO:0000259" key="4">
    <source>
        <dbReference type="PROSITE" id="PS00623"/>
    </source>
</evidence>
<keyword evidence="2" id="KW-0274">FAD</keyword>
<dbReference type="PANTHER" id="PTHR11552">
    <property type="entry name" value="GLUCOSE-METHANOL-CHOLINE GMC OXIDOREDUCTASE"/>
    <property type="match status" value="1"/>
</dbReference>
<evidence type="ECO:0000313" key="7">
    <source>
        <dbReference type="Proteomes" id="UP000075920"/>
    </source>
</evidence>
<organism evidence="6 7">
    <name type="scientific">Anopheles minimus</name>
    <dbReference type="NCBI Taxonomy" id="112268"/>
    <lineage>
        <taxon>Eukaryota</taxon>
        <taxon>Metazoa</taxon>
        <taxon>Ecdysozoa</taxon>
        <taxon>Arthropoda</taxon>
        <taxon>Hexapoda</taxon>
        <taxon>Insecta</taxon>
        <taxon>Pterygota</taxon>
        <taxon>Neoptera</taxon>
        <taxon>Endopterygota</taxon>
        <taxon>Diptera</taxon>
        <taxon>Nematocera</taxon>
        <taxon>Culicoidea</taxon>
        <taxon>Culicidae</taxon>
        <taxon>Anophelinae</taxon>
        <taxon>Anopheles</taxon>
    </lineage>
</organism>
<protein>
    <recommendedName>
        <fullName evidence="4 5">Glucose-methanol-choline oxidoreductase N-terminal domain-containing protein</fullName>
    </recommendedName>
</protein>
<dbReference type="SUPFAM" id="SSF54373">
    <property type="entry name" value="FAD-linked reductases, C-terminal domain"/>
    <property type="match status" value="3"/>
</dbReference>
<evidence type="ECO:0000256" key="2">
    <source>
        <dbReference type="RuleBase" id="RU003968"/>
    </source>
</evidence>
<dbReference type="InterPro" id="IPR012132">
    <property type="entry name" value="GMC_OxRdtase"/>
</dbReference>
<dbReference type="Gene3D" id="3.30.560.10">
    <property type="entry name" value="Glucose Oxidase, domain 3"/>
    <property type="match status" value="3"/>
</dbReference>
<dbReference type="EnsemblMetazoa" id="AMIN002917-RA">
    <property type="protein sequence ID" value="AMIN002917-PA"/>
    <property type="gene ID" value="AMIN002917"/>
</dbReference>
<dbReference type="Pfam" id="PF00732">
    <property type="entry name" value="GMC_oxred_N"/>
    <property type="match status" value="3"/>
</dbReference>
<evidence type="ECO:0000256" key="3">
    <source>
        <dbReference type="SAM" id="Phobius"/>
    </source>
</evidence>
<feature type="domain" description="Glucose-methanol-choline oxidoreductase N-terminal" evidence="5">
    <location>
        <begin position="1530"/>
        <end position="1544"/>
    </location>
</feature>
<proteinExistence type="inferred from homology"/>
<dbReference type="STRING" id="112268.A0A182VXW8"/>